<evidence type="ECO:0000313" key="1">
    <source>
        <dbReference type="EMBL" id="GGK97484.1"/>
    </source>
</evidence>
<reference evidence="1" key="2">
    <citation type="submission" date="2020-09" db="EMBL/GenBank/DDBJ databases">
        <authorList>
            <person name="Sun Q."/>
            <person name="Zhou Y."/>
        </authorList>
    </citation>
    <scope>NUCLEOTIDE SEQUENCE</scope>
    <source>
        <strain evidence="1">CGMCC 4.7299</strain>
    </source>
</reference>
<name>A0A8J3BZR7_9ACTN</name>
<organism evidence="1 2">
    <name type="scientific">Mangrovihabitans endophyticus</name>
    <dbReference type="NCBI Taxonomy" id="1751298"/>
    <lineage>
        <taxon>Bacteria</taxon>
        <taxon>Bacillati</taxon>
        <taxon>Actinomycetota</taxon>
        <taxon>Actinomycetes</taxon>
        <taxon>Micromonosporales</taxon>
        <taxon>Micromonosporaceae</taxon>
        <taxon>Mangrovihabitans</taxon>
    </lineage>
</organism>
<accession>A0A8J3BZR7</accession>
<evidence type="ECO:0000313" key="2">
    <source>
        <dbReference type="Proteomes" id="UP000656042"/>
    </source>
</evidence>
<dbReference type="EMBL" id="BMMX01000014">
    <property type="protein sequence ID" value="GGK97484.1"/>
    <property type="molecule type" value="Genomic_DNA"/>
</dbReference>
<sequence>MVTVGAGAAASVPSSPGLQAVASARVAAAVAHMKILRIIPNTLPGRVHLSGGLGAAMIAFAERSFYRGRYG</sequence>
<keyword evidence="2" id="KW-1185">Reference proteome</keyword>
<proteinExistence type="predicted"/>
<comment type="caution">
    <text evidence="1">The sequence shown here is derived from an EMBL/GenBank/DDBJ whole genome shotgun (WGS) entry which is preliminary data.</text>
</comment>
<dbReference type="AlphaFoldDB" id="A0A8J3BZR7"/>
<reference evidence="1" key="1">
    <citation type="journal article" date="2014" name="Int. J. Syst. Evol. Microbiol.">
        <title>Complete genome sequence of Corynebacterium casei LMG S-19264T (=DSM 44701T), isolated from a smear-ripened cheese.</title>
        <authorList>
            <consortium name="US DOE Joint Genome Institute (JGI-PGF)"/>
            <person name="Walter F."/>
            <person name="Albersmeier A."/>
            <person name="Kalinowski J."/>
            <person name="Ruckert C."/>
        </authorList>
    </citation>
    <scope>NUCLEOTIDE SEQUENCE</scope>
    <source>
        <strain evidence="1">CGMCC 4.7299</strain>
    </source>
</reference>
<protein>
    <submittedName>
        <fullName evidence="1">Uncharacterized protein</fullName>
    </submittedName>
</protein>
<dbReference type="Proteomes" id="UP000656042">
    <property type="component" value="Unassembled WGS sequence"/>
</dbReference>
<gene>
    <name evidence="1" type="ORF">GCM10012284_34660</name>
</gene>